<gene>
    <name evidence="1" type="ORF">DICSQDRAFT_174064</name>
</gene>
<evidence type="ECO:0000313" key="2">
    <source>
        <dbReference type="Proteomes" id="UP000053319"/>
    </source>
</evidence>
<protein>
    <submittedName>
        <fullName evidence="1">Uncharacterized protein</fullName>
    </submittedName>
</protein>
<dbReference type="AlphaFoldDB" id="R7SME2"/>
<dbReference type="GeneID" id="18839879"/>
<dbReference type="KEGG" id="dsq:DICSQDRAFT_174064"/>
<reference evidence="1 2" key="1">
    <citation type="journal article" date="2012" name="Science">
        <title>The Paleozoic origin of enzymatic lignin decomposition reconstructed from 31 fungal genomes.</title>
        <authorList>
            <person name="Floudas D."/>
            <person name="Binder M."/>
            <person name="Riley R."/>
            <person name="Barry K."/>
            <person name="Blanchette R.A."/>
            <person name="Henrissat B."/>
            <person name="Martinez A.T."/>
            <person name="Otillar R."/>
            <person name="Spatafora J.W."/>
            <person name="Yadav J.S."/>
            <person name="Aerts A."/>
            <person name="Benoit I."/>
            <person name="Boyd A."/>
            <person name="Carlson A."/>
            <person name="Copeland A."/>
            <person name="Coutinho P.M."/>
            <person name="de Vries R.P."/>
            <person name="Ferreira P."/>
            <person name="Findley K."/>
            <person name="Foster B."/>
            <person name="Gaskell J."/>
            <person name="Glotzer D."/>
            <person name="Gorecki P."/>
            <person name="Heitman J."/>
            <person name="Hesse C."/>
            <person name="Hori C."/>
            <person name="Igarashi K."/>
            <person name="Jurgens J.A."/>
            <person name="Kallen N."/>
            <person name="Kersten P."/>
            <person name="Kohler A."/>
            <person name="Kuees U."/>
            <person name="Kumar T.K.A."/>
            <person name="Kuo A."/>
            <person name="LaButti K."/>
            <person name="Larrondo L.F."/>
            <person name="Lindquist E."/>
            <person name="Ling A."/>
            <person name="Lombard V."/>
            <person name="Lucas S."/>
            <person name="Lundell T."/>
            <person name="Martin R."/>
            <person name="McLaughlin D.J."/>
            <person name="Morgenstern I."/>
            <person name="Morin E."/>
            <person name="Murat C."/>
            <person name="Nagy L.G."/>
            <person name="Nolan M."/>
            <person name="Ohm R.A."/>
            <person name="Patyshakuliyeva A."/>
            <person name="Rokas A."/>
            <person name="Ruiz-Duenas F.J."/>
            <person name="Sabat G."/>
            <person name="Salamov A."/>
            <person name="Samejima M."/>
            <person name="Schmutz J."/>
            <person name="Slot J.C."/>
            <person name="St John F."/>
            <person name="Stenlid J."/>
            <person name="Sun H."/>
            <person name="Sun S."/>
            <person name="Syed K."/>
            <person name="Tsang A."/>
            <person name="Wiebenga A."/>
            <person name="Young D."/>
            <person name="Pisabarro A."/>
            <person name="Eastwood D.C."/>
            <person name="Martin F."/>
            <person name="Cullen D."/>
            <person name="Grigoriev I.V."/>
            <person name="Hibbett D.S."/>
        </authorList>
    </citation>
    <scope>NUCLEOTIDE SEQUENCE [LARGE SCALE GENOMIC DNA]</scope>
    <source>
        <strain evidence="1 2">LYAD-421 SS1</strain>
    </source>
</reference>
<dbReference type="Proteomes" id="UP000053319">
    <property type="component" value="Unassembled WGS sequence"/>
</dbReference>
<dbReference type="EMBL" id="JH719453">
    <property type="protein sequence ID" value="EJF57301.1"/>
    <property type="molecule type" value="Genomic_DNA"/>
</dbReference>
<name>R7SME2_DICSQ</name>
<organism evidence="1 2">
    <name type="scientific">Dichomitus squalens (strain LYAD-421)</name>
    <name type="common">Western red white-rot fungus</name>
    <dbReference type="NCBI Taxonomy" id="732165"/>
    <lineage>
        <taxon>Eukaryota</taxon>
        <taxon>Fungi</taxon>
        <taxon>Dikarya</taxon>
        <taxon>Basidiomycota</taxon>
        <taxon>Agaricomycotina</taxon>
        <taxon>Agaricomycetes</taxon>
        <taxon>Polyporales</taxon>
        <taxon>Polyporaceae</taxon>
        <taxon>Dichomitus</taxon>
    </lineage>
</organism>
<sequence>MKISTVTVFLSHDDAGRLYSECRRPANLELFAELEKILSKYPAHRVVLTVNHGLCMNMRKTISGMDEFRRCFATMGDKWVLEEQPKYRHDSRVTALVVSSDG</sequence>
<proteinExistence type="predicted"/>
<dbReference type="HOGENOM" id="CLU_2277399_0_0_1"/>
<accession>R7SME2</accession>
<evidence type="ECO:0000313" key="1">
    <source>
        <dbReference type="EMBL" id="EJF57301.1"/>
    </source>
</evidence>
<dbReference type="RefSeq" id="XP_007369928.1">
    <property type="nucleotide sequence ID" value="XM_007369866.1"/>
</dbReference>